<evidence type="ECO:0000313" key="2">
    <source>
        <dbReference type="Proteomes" id="UP000035762"/>
    </source>
</evidence>
<dbReference type="EMBL" id="CCAZ020000001">
    <property type="protein sequence ID" value="CEG07843.1"/>
    <property type="molecule type" value="Genomic_DNA"/>
</dbReference>
<name>A0A090N721_AFIFE</name>
<reference evidence="1 2" key="1">
    <citation type="journal article" date="2014" name="Genome Announc.">
        <title>Genome Sequence of Afipia felis Strain 76713, Isolated in Hospital Water Using an Amoeba Co-Culture Procedure.</title>
        <authorList>
            <person name="Benamar S."/>
            <person name="La Scola B."/>
            <person name="Croce O."/>
        </authorList>
    </citation>
    <scope>NUCLEOTIDE SEQUENCE [LARGE SCALE GENOMIC DNA]</scope>
    <source>
        <strain evidence="1 2">76713</strain>
    </source>
</reference>
<protein>
    <recommendedName>
        <fullName evidence="3">NAD-specific glutamate dehydrogenase</fullName>
    </recommendedName>
</protein>
<dbReference type="AntiFam" id="ANF00086">
    <property type="entry name" value="Shadow ORF (opposite lon)"/>
</dbReference>
<comment type="caution">
    <text evidence="1">The sequence shown here is derived from an EMBL/GenBank/DDBJ whole genome shotgun (WGS) entry which is preliminary data.</text>
</comment>
<evidence type="ECO:0000313" key="1">
    <source>
        <dbReference type="EMBL" id="CEG07843.1"/>
    </source>
</evidence>
<accession>A0A090N721</accession>
<keyword evidence="2" id="KW-1185">Reference proteome</keyword>
<sequence length="572" mass="63768">MLARDLDLLVLGVAGDADHLHAVHQRAGNIQRIRGRDEHHVGQIVIDLEIVVVERAVLLGVEHLQQRRRRIATEVRAHLVDLVEQEQRVRGLRLPHRLDDLAGHRADIGAAVTADFRFVPHAAERHAHELTAGRLRDRLAERGLADARRADETQDRAGQLVSARLHGEILDDAVLDLLKPVVIGIEDFLRGAEVLLDLGLLAPRNRQQPIEIVAHDGSFGGHRRHLPQLLQFVLRLLASFLRELGLSDLLFQIGQLVATFVVAELFLDRLHLLVEVVLALGLLHLALDARADLLLDLQDGNLALHQAEHLLQALGDGQRFQNILPVRDLDRKMRGDRVGELGEIGDLLNDAHHFGGYFLVQLHIALEVGHDRAAERFRLDAGGVGVGERDGFRFIVIGAIGIFGDARTLQALDQHLHGAIGQLEELQHTCERADLIDRIRRRIVVGSILLRRQQNQRVVLHHVFKRANGFLAADEERHDHVREDNDVAQRQDRILMAFTGDDGGTRLGRGSHAFTSFSLRPLARSPSRDATATRCRGAGKQRARMSHPHMAAFPSGQYLRRICLQAGFAAAH</sequence>
<proteinExistence type="predicted"/>
<dbReference type="AlphaFoldDB" id="A0A090N721"/>
<dbReference type="Proteomes" id="UP000035762">
    <property type="component" value="Unassembled WGS sequence"/>
</dbReference>
<organism evidence="1 2">
    <name type="scientific">Afipia felis</name>
    <name type="common">Cat scratch disease bacillus</name>
    <dbReference type="NCBI Taxonomy" id="1035"/>
    <lineage>
        <taxon>Bacteria</taxon>
        <taxon>Pseudomonadati</taxon>
        <taxon>Pseudomonadota</taxon>
        <taxon>Alphaproteobacteria</taxon>
        <taxon>Hyphomicrobiales</taxon>
        <taxon>Nitrobacteraceae</taxon>
        <taxon>Afipia</taxon>
    </lineage>
</organism>
<gene>
    <name evidence="1" type="ORF">BN961_01247</name>
</gene>
<evidence type="ECO:0008006" key="3">
    <source>
        <dbReference type="Google" id="ProtNLM"/>
    </source>
</evidence>